<dbReference type="EMBL" id="JACCFI010000001">
    <property type="protein sequence ID" value="NYG22312.1"/>
    <property type="molecule type" value="Genomic_DNA"/>
</dbReference>
<feature type="transmembrane region" description="Helical" evidence="1">
    <location>
        <begin position="160"/>
        <end position="181"/>
    </location>
</feature>
<protein>
    <submittedName>
        <fullName evidence="2">Uncharacterized protein</fullName>
    </submittedName>
</protein>
<name>A0A852WVF5_9MICO</name>
<gene>
    <name evidence="2" type="ORF">BJY17_003059</name>
</gene>
<sequence length="313" mass="32153">MITKRTRTAGPTLIAATIGAAAIAALTAAASLAIGPTDDYARIFPPRWLALIAVTLVLASLLIARMTSSTRGTRAAGVLGWAAAVFFFGASGGAVLDGFRAFFWATGIPSGDFATVDWPGATARAASLLAALVTVAWGWRLRAGHARDAGAAASARTRIAVAWCAVAFAVPYPLLKLVWWVQDRSSSSVDLTAGFPVMELLSFGAALVLVLLLTSSRRVPLPAWLLVAGGLCASMALLSMGFLMVFGLLAQVTGVAAGSVVFASDGATLMVLGVYGTWLALGVVMLTATLGFIDARGSTRDAEHARAQASIAA</sequence>
<proteinExistence type="predicted"/>
<feature type="transmembrane region" description="Helical" evidence="1">
    <location>
        <begin position="121"/>
        <end position="139"/>
    </location>
</feature>
<feature type="transmembrane region" description="Helical" evidence="1">
    <location>
        <begin position="193"/>
        <end position="213"/>
    </location>
</feature>
<keyword evidence="1" id="KW-0472">Membrane</keyword>
<dbReference type="AlphaFoldDB" id="A0A852WVF5"/>
<keyword evidence="3" id="KW-1185">Reference proteome</keyword>
<feature type="transmembrane region" description="Helical" evidence="1">
    <location>
        <begin position="76"/>
        <end position="96"/>
    </location>
</feature>
<organism evidence="2 3">
    <name type="scientific">Agromyces hippuratus</name>
    <dbReference type="NCBI Taxonomy" id="286438"/>
    <lineage>
        <taxon>Bacteria</taxon>
        <taxon>Bacillati</taxon>
        <taxon>Actinomycetota</taxon>
        <taxon>Actinomycetes</taxon>
        <taxon>Micrococcales</taxon>
        <taxon>Microbacteriaceae</taxon>
        <taxon>Agromyces</taxon>
    </lineage>
</organism>
<reference evidence="2 3" key="1">
    <citation type="submission" date="2020-07" db="EMBL/GenBank/DDBJ databases">
        <title>Sequencing the genomes of 1000 actinobacteria strains.</title>
        <authorList>
            <person name="Klenk H.-P."/>
        </authorList>
    </citation>
    <scope>NUCLEOTIDE SEQUENCE [LARGE SCALE GENOMIC DNA]</scope>
    <source>
        <strain evidence="2 3">DSM 8598</strain>
    </source>
</reference>
<feature type="transmembrane region" description="Helical" evidence="1">
    <location>
        <begin position="225"/>
        <end position="249"/>
    </location>
</feature>
<keyword evidence="1" id="KW-0812">Transmembrane</keyword>
<feature type="transmembrane region" description="Helical" evidence="1">
    <location>
        <begin position="12"/>
        <end position="34"/>
    </location>
</feature>
<comment type="caution">
    <text evidence="2">The sequence shown here is derived from an EMBL/GenBank/DDBJ whole genome shotgun (WGS) entry which is preliminary data.</text>
</comment>
<feature type="transmembrane region" description="Helical" evidence="1">
    <location>
        <begin position="269"/>
        <end position="293"/>
    </location>
</feature>
<keyword evidence="1" id="KW-1133">Transmembrane helix</keyword>
<dbReference type="RefSeq" id="WP_179552141.1">
    <property type="nucleotide sequence ID" value="NZ_JACCFI010000001.1"/>
</dbReference>
<evidence type="ECO:0000256" key="1">
    <source>
        <dbReference type="SAM" id="Phobius"/>
    </source>
</evidence>
<dbReference type="Proteomes" id="UP000549066">
    <property type="component" value="Unassembled WGS sequence"/>
</dbReference>
<accession>A0A852WVF5</accession>
<evidence type="ECO:0000313" key="3">
    <source>
        <dbReference type="Proteomes" id="UP000549066"/>
    </source>
</evidence>
<feature type="transmembrane region" description="Helical" evidence="1">
    <location>
        <begin position="46"/>
        <end position="64"/>
    </location>
</feature>
<evidence type="ECO:0000313" key="2">
    <source>
        <dbReference type="EMBL" id="NYG22312.1"/>
    </source>
</evidence>